<dbReference type="EMBL" id="JBHRZT010000052">
    <property type="protein sequence ID" value="MFC3884620.1"/>
    <property type="molecule type" value="Genomic_DNA"/>
</dbReference>
<keyword evidence="2 5" id="KW-0378">Hydrolase</keyword>
<dbReference type="SUPFAM" id="SSF50891">
    <property type="entry name" value="Cyclophilin-like"/>
    <property type="match status" value="1"/>
</dbReference>
<reference evidence="6" key="1">
    <citation type="journal article" date="2019" name="Int. J. Syst. Evol. Microbiol.">
        <title>The Global Catalogue of Microorganisms (GCM) 10K type strain sequencing project: providing services to taxonomists for standard genome sequencing and annotation.</title>
        <authorList>
            <consortium name="The Broad Institute Genomics Platform"/>
            <consortium name="The Broad Institute Genome Sequencing Center for Infectious Disease"/>
            <person name="Wu L."/>
            <person name="Ma J."/>
        </authorList>
    </citation>
    <scope>NUCLEOTIDE SEQUENCE [LARGE SCALE GENOMIC DNA]</scope>
    <source>
        <strain evidence="6">CCUG 61889</strain>
    </source>
</reference>
<evidence type="ECO:0000313" key="6">
    <source>
        <dbReference type="Proteomes" id="UP001595752"/>
    </source>
</evidence>
<dbReference type="NCBIfam" id="TIGR00370">
    <property type="entry name" value="5-oxoprolinase subunit PxpB"/>
    <property type="match status" value="1"/>
</dbReference>
<dbReference type="InterPro" id="IPR003833">
    <property type="entry name" value="CT_C_D"/>
</dbReference>
<dbReference type="InterPro" id="IPR010016">
    <property type="entry name" value="PxpB"/>
</dbReference>
<evidence type="ECO:0000259" key="4">
    <source>
        <dbReference type="SMART" id="SM00796"/>
    </source>
</evidence>
<dbReference type="SUPFAM" id="SSF160467">
    <property type="entry name" value="PH0987 N-terminal domain-like"/>
    <property type="match status" value="1"/>
</dbReference>
<evidence type="ECO:0000256" key="2">
    <source>
        <dbReference type="ARBA" id="ARBA00022801"/>
    </source>
</evidence>
<protein>
    <submittedName>
        <fullName evidence="5">5-oxoprolinase subunit PxpB</fullName>
        <ecNumber evidence="5">3.5.2.9</ecNumber>
    </submittedName>
</protein>
<dbReference type="RefSeq" id="WP_377916220.1">
    <property type="nucleotide sequence ID" value="NZ_JBHRZT010000052.1"/>
</dbReference>
<sequence length="237" mass="26369">MAATYTLSPLGDQAVIVEFGKNVTEEIQQNIQSFCTYLMDHPIEGMIEFVPAFTNVTIFYDPWKVSEQGKKQPYETFSKRVSDRLNSLDFHQNIKRRIVDIPVCYGEDFGPDLEFVAKHNGMAEEDVIRIHSNGKYLVYMIGFAPGFPYLGGMSEKIAAPRKASPRKAIPAGSVGIAGAQTGIYPFETPGGWQLIGRTPLSLFQPDSTPPTLLQTGDIIRFAPISRAEFDRLKEGQS</sequence>
<organism evidence="5 6">
    <name type="scientific">Bacillus songklensis</name>
    <dbReference type="NCBI Taxonomy" id="1069116"/>
    <lineage>
        <taxon>Bacteria</taxon>
        <taxon>Bacillati</taxon>
        <taxon>Bacillota</taxon>
        <taxon>Bacilli</taxon>
        <taxon>Bacillales</taxon>
        <taxon>Bacillaceae</taxon>
        <taxon>Bacillus</taxon>
    </lineage>
</organism>
<comment type="caution">
    <text evidence="5">The sequence shown here is derived from an EMBL/GenBank/DDBJ whole genome shotgun (WGS) entry which is preliminary data.</text>
</comment>
<feature type="domain" description="Carboxyltransferase" evidence="4">
    <location>
        <begin position="5"/>
        <end position="213"/>
    </location>
</feature>
<evidence type="ECO:0000256" key="3">
    <source>
        <dbReference type="ARBA" id="ARBA00022840"/>
    </source>
</evidence>
<dbReference type="PANTHER" id="PTHR34698">
    <property type="entry name" value="5-OXOPROLINASE SUBUNIT B"/>
    <property type="match status" value="1"/>
</dbReference>
<evidence type="ECO:0000256" key="1">
    <source>
        <dbReference type="ARBA" id="ARBA00022741"/>
    </source>
</evidence>
<name>A0ABV8B3Y9_9BACI</name>
<gene>
    <name evidence="5" type="primary">pxpB</name>
    <name evidence="5" type="ORF">ACFOU2_14410</name>
</gene>
<proteinExistence type="predicted"/>
<dbReference type="Gene3D" id="2.40.100.10">
    <property type="entry name" value="Cyclophilin-like"/>
    <property type="match status" value="1"/>
</dbReference>
<dbReference type="EC" id="3.5.2.9" evidence="5"/>
<dbReference type="SMART" id="SM00796">
    <property type="entry name" value="AHS1"/>
    <property type="match status" value="1"/>
</dbReference>
<dbReference type="Proteomes" id="UP001595752">
    <property type="component" value="Unassembled WGS sequence"/>
</dbReference>
<keyword evidence="6" id="KW-1185">Reference proteome</keyword>
<dbReference type="Pfam" id="PF02682">
    <property type="entry name" value="CT_C_D"/>
    <property type="match status" value="1"/>
</dbReference>
<keyword evidence="1" id="KW-0547">Nucleotide-binding</keyword>
<dbReference type="PANTHER" id="PTHR34698:SF2">
    <property type="entry name" value="5-OXOPROLINASE SUBUNIT B"/>
    <property type="match status" value="1"/>
</dbReference>
<dbReference type="Gene3D" id="3.30.1360.40">
    <property type="match status" value="1"/>
</dbReference>
<dbReference type="InterPro" id="IPR029000">
    <property type="entry name" value="Cyclophilin-like_dom_sf"/>
</dbReference>
<dbReference type="GO" id="GO:0017168">
    <property type="term" value="F:5-oxoprolinase (ATP-hydrolyzing) activity"/>
    <property type="evidence" value="ECO:0007669"/>
    <property type="project" value="UniProtKB-EC"/>
</dbReference>
<accession>A0ABV8B3Y9</accession>
<evidence type="ECO:0000313" key="5">
    <source>
        <dbReference type="EMBL" id="MFC3884620.1"/>
    </source>
</evidence>
<keyword evidence="3" id="KW-0067">ATP-binding</keyword>